<keyword evidence="2" id="KW-1185">Reference proteome</keyword>
<gene>
    <name evidence="1" type="ORF">ACFFLS_06190</name>
</gene>
<dbReference type="EMBL" id="JBHLYW010000007">
    <property type="protein sequence ID" value="MFC0076619.1"/>
    <property type="molecule type" value="Genomic_DNA"/>
</dbReference>
<accession>A0ABV6BRF2</accession>
<evidence type="ECO:0000313" key="1">
    <source>
        <dbReference type="EMBL" id="MFC0076619.1"/>
    </source>
</evidence>
<dbReference type="RefSeq" id="WP_379685666.1">
    <property type="nucleotide sequence ID" value="NZ_JBHLYW010000007.1"/>
</dbReference>
<comment type="caution">
    <text evidence="1">The sequence shown here is derived from an EMBL/GenBank/DDBJ whole genome shotgun (WGS) entry which is preliminary data.</text>
</comment>
<reference evidence="1 2" key="1">
    <citation type="submission" date="2024-09" db="EMBL/GenBank/DDBJ databases">
        <authorList>
            <person name="Sun Q."/>
            <person name="Mori K."/>
        </authorList>
    </citation>
    <scope>NUCLEOTIDE SEQUENCE [LARGE SCALE GENOMIC DNA]</scope>
    <source>
        <strain evidence="1 2">CGMCC 1.12926</strain>
    </source>
</reference>
<protein>
    <submittedName>
        <fullName evidence="1">DUF5131 family protein</fullName>
    </submittedName>
</protein>
<sequence>MAENSKIEWTNHTANLWWGCTEVHEGCTNCYAGKIAKRVGSDVWGNDKPRRMIKSVWTEFERFQKEAEKKNEIHKVFVGSMMDIFEKSMSLVDHKGNPYVEGEAEFWNTGQLRDKFFNEVVPNSPNLMFLLLTKRPSNISKYIPENWKQNPPKNVMFGTSPVNQATADKLIIQLSKVNGQRFLSVEPQLGKVDLMAKANDGTDRVLLDLVDWVICGGESGNKRRPFNTDWGRILRDDCKAKGVPYFFKQIDKVLPIPEDLMIREFPKSFEIQEIDESEQVRLAS</sequence>
<dbReference type="Proteomes" id="UP001589734">
    <property type="component" value="Unassembled WGS sequence"/>
</dbReference>
<dbReference type="InterPro" id="IPR011101">
    <property type="entry name" value="DUF5131"/>
</dbReference>
<proteinExistence type="predicted"/>
<name>A0ABV6BRF2_9FLAO</name>
<evidence type="ECO:0000313" key="2">
    <source>
        <dbReference type="Proteomes" id="UP001589734"/>
    </source>
</evidence>
<dbReference type="Pfam" id="PF07505">
    <property type="entry name" value="DUF5131"/>
    <property type="match status" value="2"/>
</dbReference>
<organism evidence="1 2">
    <name type="scientific">Flavobacterium procerum</name>
    <dbReference type="NCBI Taxonomy" id="1455569"/>
    <lineage>
        <taxon>Bacteria</taxon>
        <taxon>Pseudomonadati</taxon>
        <taxon>Bacteroidota</taxon>
        <taxon>Flavobacteriia</taxon>
        <taxon>Flavobacteriales</taxon>
        <taxon>Flavobacteriaceae</taxon>
        <taxon>Flavobacterium</taxon>
    </lineage>
</organism>